<dbReference type="HOGENOM" id="CLU_1305702_0_0_1"/>
<proteinExistence type="predicted"/>
<feature type="compositionally biased region" description="Low complexity" evidence="1">
    <location>
        <begin position="193"/>
        <end position="205"/>
    </location>
</feature>
<keyword evidence="4" id="KW-1185">Reference proteome</keyword>
<evidence type="ECO:0000313" key="3">
    <source>
        <dbReference type="EMBL" id="EEY17460.1"/>
    </source>
</evidence>
<dbReference type="Proteomes" id="UP000008698">
    <property type="component" value="Unassembled WGS sequence"/>
</dbReference>
<accession>C9SGC0</accession>
<name>C9SGC0_VERA1</name>
<evidence type="ECO:0000313" key="4">
    <source>
        <dbReference type="Proteomes" id="UP000008698"/>
    </source>
</evidence>
<keyword evidence="2" id="KW-0732">Signal</keyword>
<evidence type="ECO:0000256" key="2">
    <source>
        <dbReference type="SAM" id="SignalP"/>
    </source>
</evidence>
<dbReference type="OrthoDB" id="10495280at2759"/>
<dbReference type="RefSeq" id="XP_003005616.1">
    <property type="nucleotide sequence ID" value="XM_003005570.1"/>
</dbReference>
<gene>
    <name evidence="3" type="ORF">VDBG_03569</name>
</gene>
<organism evidence="4">
    <name type="scientific">Verticillium alfalfae (strain VaMs.102 / ATCC MYA-4576 / FGSC 10136)</name>
    <name type="common">Verticillium wilt of alfalfa</name>
    <name type="synonym">Verticillium albo-atrum</name>
    <dbReference type="NCBI Taxonomy" id="526221"/>
    <lineage>
        <taxon>Eukaryota</taxon>
        <taxon>Fungi</taxon>
        <taxon>Dikarya</taxon>
        <taxon>Ascomycota</taxon>
        <taxon>Pezizomycotina</taxon>
        <taxon>Sordariomycetes</taxon>
        <taxon>Hypocreomycetidae</taxon>
        <taxon>Glomerellales</taxon>
        <taxon>Plectosphaerellaceae</taxon>
        <taxon>Verticillium</taxon>
    </lineage>
</organism>
<reference evidence="4" key="1">
    <citation type="journal article" date="2011" name="PLoS Pathog.">
        <title>Comparative genomics yields insights into niche adaptation of plant vascular wilt pathogens.</title>
        <authorList>
            <person name="Klosterman S.J."/>
            <person name="Subbarao K.V."/>
            <person name="Kang S."/>
            <person name="Veronese P."/>
            <person name="Gold S.E."/>
            <person name="Thomma B.P.H.J."/>
            <person name="Chen Z."/>
            <person name="Henrissat B."/>
            <person name="Lee Y.-H."/>
            <person name="Park J."/>
            <person name="Garcia-Pedrajas M.D."/>
            <person name="Barbara D.J."/>
            <person name="Anchieta A."/>
            <person name="de Jonge R."/>
            <person name="Santhanam P."/>
            <person name="Maruthachalam K."/>
            <person name="Atallah Z."/>
            <person name="Amyotte S.G."/>
            <person name="Paz Z."/>
            <person name="Inderbitzin P."/>
            <person name="Hayes R.J."/>
            <person name="Heiman D.I."/>
            <person name="Young S."/>
            <person name="Zeng Q."/>
            <person name="Engels R."/>
            <person name="Galagan J."/>
            <person name="Cuomo C.A."/>
            <person name="Dobinson K.F."/>
            <person name="Ma L.-J."/>
        </authorList>
    </citation>
    <scope>NUCLEOTIDE SEQUENCE [LARGE SCALE GENOMIC DNA]</scope>
    <source>
        <strain evidence="4">VaMs.102 / ATCC MYA-4576 / FGSC 10136</strain>
    </source>
</reference>
<evidence type="ECO:0000256" key="1">
    <source>
        <dbReference type="SAM" id="MobiDB-lite"/>
    </source>
</evidence>
<feature type="chain" id="PRO_5003002287" evidence="2">
    <location>
        <begin position="21"/>
        <end position="211"/>
    </location>
</feature>
<dbReference type="eggNOG" id="ENOG502R9JP">
    <property type="taxonomic scope" value="Eukaryota"/>
</dbReference>
<protein>
    <submittedName>
        <fullName evidence="3">Predicted protein</fullName>
    </submittedName>
</protein>
<feature type="region of interest" description="Disordered" evidence="1">
    <location>
        <begin position="65"/>
        <end position="98"/>
    </location>
</feature>
<feature type="signal peptide" evidence="2">
    <location>
        <begin position="1"/>
        <end position="20"/>
    </location>
</feature>
<feature type="compositionally biased region" description="Basic and acidic residues" evidence="1">
    <location>
        <begin position="65"/>
        <end position="95"/>
    </location>
</feature>
<dbReference type="EMBL" id="DS985217">
    <property type="protein sequence ID" value="EEY17460.1"/>
    <property type="molecule type" value="Genomic_DNA"/>
</dbReference>
<feature type="region of interest" description="Disordered" evidence="1">
    <location>
        <begin position="171"/>
        <end position="211"/>
    </location>
</feature>
<dbReference type="KEGG" id="val:VDBG_03569"/>
<sequence length="211" mass="23259">MKPAILAVAAGTLLAGSITAAPVTTVPVPGVPQDCHPTASDPNAFTYEKMGQIAHRTARPVPHDLLRHKNESEATEPRNSKVREMSTDEEPRALHEGAPAPKMKRGIFETLAKLCKGMGGKLHAPSCSVWKPWFYSSKQYETKPPYKEITPEFKTAWKDSEKRQGLRWKNLSKAGMREIKNRKPPTLAPGTALPNELSPPLSPEEIASFDE</sequence>
<dbReference type="GeneID" id="9532302"/>
<dbReference type="AlphaFoldDB" id="C9SGC0"/>